<dbReference type="KEGG" id="maes:Ga0123461_1503"/>
<evidence type="ECO:0000313" key="4">
    <source>
        <dbReference type="Proteomes" id="UP000231701"/>
    </source>
</evidence>
<evidence type="ECO:0000313" key="3">
    <source>
        <dbReference type="EMBL" id="ATX79917.1"/>
    </source>
</evidence>
<sequence length="523" mass="56421">MCMQSNKERGAVLVMAAIFSVVLIGIAALAVDVGRLFVLHSEMHNAADAAALAGAAELDGQPGAQARARAAARTLLSHQGSFATNQELLNDATALPDSAITFYCAIGSEYDFESGVACAEDADPAGSQYFPASGDADSHYVKVTLQSDDADTFYVIDLFFFPVLSLLPTVDATLTASAHAEAIAGKHDMICNYPPLMICDPFEFSGGFKNVMVPGHMIQLKLQQSGVWWAPGDFGFLQTSTGPGAMNLADYIADEQLTGCTPAIVTSEPGGNTGPTTRAISTRFDEYINTSHYDWPEYPPAPVVIDYPRDAVIVDRIGDGNWDRATYWANFHASQGHGAMPGTETLEDGTTFDFASATRWQVYNWEIEQTLAGTDRLPCYHGYPFLDKFGNPTGDTLDCTADDPSASIPSDARVWIDGSIYKLDDHHGPVVDGKPDPTHLNAGAYPPPRSIPKRRELHIATLSCDALGMKGKMTVPVTTPDGFAKIFLTEHTVGPPSADLTGEYIGWSKNTDSDYYVEIQLYE</sequence>
<evidence type="ECO:0000256" key="1">
    <source>
        <dbReference type="SAM" id="Phobius"/>
    </source>
</evidence>
<gene>
    <name evidence="3" type="ORF">Ga0123461_1503</name>
</gene>
<dbReference type="EMBL" id="CP018799">
    <property type="protein sequence ID" value="ATX79917.1"/>
    <property type="molecule type" value="Genomic_DNA"/>
</dbReference>
<keyword evidence="1" id="KW-0472">Membrane</keyword>
<keyword evidence="1" id="KW-1133">Transmembrane helix</keyword>
<keyword evidence="4" id="KW-1185">Reference proteome</keyword>
<proteinExistence type="predicted"/>
<organism evidence="3 4">
    <name type="scientific">Mariprofundus aestuarium</name>
    <dbReference type="NCBI Taxonomy" id="1921086"/>
    <lineage>
        <taxon>Bacteria</taxon>
        <taxon>Pseudomonadati</taxon>
        <taxon>Pseudomonadota</taxon>
        <taxon>Candidatius Mariprofundia</taxon>
        <taxon>Mariprofundales</taxon>
        <taxon>Mariprofundaceae</taxon>
        <taxon>Mariprofundus</taxon>
    </lineage>
</organism>
<accession>A0A2K8KY76</accession>
<evidence type="ECO:0000259" key="2">
    <source>
        <dbReference type="Pfam" id="PF13400"/>
    </source>
</evidence>
<keyword evidence="1" id="KW-0812">Transmembrane</keyword>
<protein>
    <submittedName>
        <fullName evidence="3">Flp pilus-assembly TadE/G-like</fullName>
    </submittedName>
</protein>
<feature type="transmembrane region" description="Helical" evidence="1">
    <location>
        <begin position="12"/>
        <end position="31"/>
    </location>
</feature>
<feature type="domain" description="Putative Flp pilus-assembly TadG-like N-terminal" evidence="2">
    <location>
        <begin position="10"/>
        <end position="56"/>
    </location>
</feature>
<name>A0A2K8KY76_MARES</name>
<reference evidence="3 4" key="1">
    <citation type="submission" date="2016-12" db="EMBL/GenBank/DDBJ databases">
        <title>Isolation and genomic insights into novel planktonic Zetaproteobacteria from stratified waters of the Chesapeake Bay.</title>
        <authorList>
            <person name="McAllister S.M."/>
            <person name="Kato S."/>
            <person name="Chan C.S."/>
            <person name="Chiu B.K."/>
            <person name="Field E.K."/>
        </authorList>
    </citation>
    <scope>NUCLEOTIDE SEQUENCE [LARGE SCALE GENOMIC DNA]</scope>
    <source>
        <strain evidence="3 4">CP-5</strain>
    </source>
</reference>
<dbReference type="AlphaFoldDB" id="A0A2K8KY76"/>
<dbReference type="Proteomes" id="UP000231701">
    <property type="component" value="Chromosome"/>
</dbReference>
<dbReference type="Pfam" id="PF13400">
    <property type="entry name" value="Tad"/>
    <property type="match status" value="1"/>
</dbReference>
<dbReference type="InterPro" id="IPR028087">
    <property type="entry name" value="Tad_N"/>
</dbReference>